<comment type="caution">
    <text evidence="6">The sequence shown here is derived from an EMBL/GenBank/DDBJ whole genome shotgun (WGS) entry which is preliminary data.</text>
</comment>
<evidence type="ECO:0000256" key="3">
    <source>
        <dbReference type="SAM" id="SignalP"/>
    </source>
</evidence>
<sequence length="294" mass="30470">MRAKVTVLGLGPMGAALASAFLAAGHPTTVWNRTPGRAGALIDRGAREESSAAAAVTAGPLVVICLVSYDAVEEVLAPLSAQLRGRTIVNLTSGSPVQAREAAALAQRCGADYLDGVIMTTPPGIGRPESLLLHGGAPEVFAAHRDTLAALGDPVHVGADPALSSVYDTALLSQMWGTLTGWLHAVALIGSDGPGGGVTAREYTGIADRWMGSVSAFMNAYAPHVDSGRYPGGDFTLDLHLRTMEVLSHASELRGVASGLPQVFEELTRRAVDAGHGDDSYARLVEFMRVGGHV</sequence>
<accession>A0A1Q4V3D0</accession>
<dbReference type="Pfam" id="PF03446">
    <property type="entry name" value="NAD_binding_2"/>
    <property type="match status" value="1"/>
</dbReference>
<dbReference type="RefSeq" id="WP_073792574.1">
    <property type="nucleotide sequence ID" value="NZ_CP108638.1"/>
</dbReference>
<dbReference type="Pfam" id="PF21761">
    <property type="entry name" value="RedAm-like_C"/>
    <property type="match status" value="1"/>
</dbReference>
<keyword evidence="3" id="KW-0732">Signal</keyword>
<gene>
    <name evidence="6" type="ORF">AB852_25315</name>
</gene>
<keyword evidence="7" id="KW-1185">Reference proteome</keyword>
<feature type="domain" description="NADPH-dependent reductive aminase-like C-terminal" evidence="5">
    <location>
        <begin position="160"/>
        <end position="289"/>
    </location>
</feature>
<dbReference type="InterPro" id="IPR036291">
    <property type="entry name" value="NAD(P)-bd_dom_sf"/>
</dbReference>
<evidence type="ECO:0000313" key="6">
    <source>
        <dbReference type="EMBL" id="OKH92249.1"/>
    </source>
</evidence>
<feature type="chain" id="PRO_5012569626" evidence="3">
    <location>
        <begin position="19"/>
        <end position="294"/>
    </location>
</feature>
<protein>
    <submittedName>
        <fullName evidence="6">6-phosphogluconate dehydrogenase</fullName>
    </submittedName>
</protein>
<reference evidence="6 7" key="1">
    <citation type="submission" date="2015-06" db="EMBL/GenBank/DDBJ databases">
        <title>Cloning and characterization of the uncialamcin biosynthetic gene cluster.</title>
        <authorList>
            <person name="Yan X."/>
            <person name="Huang T."/>
            <person name="Ge H."/>
            <person name="Shen B."/>
        </authorList>
    </citation>
    <scope>NUCLEOTIDE SEQUENCE [LARGE SCALE GENOMIC DNA]</scope>
    <source>
        <strain evidence="6 7">DCA2648</strain>
    </source>
</reference>
<dbReference type="GeneID" id="96789899"/>
<evidence type="ECO:0000256" key="1">
    <source>
        <dbReference type="ARBA" id="ARBA00009080"/>
    </source>
</evidence>
<feature type="domain" description="6-phosphogluconate dehydrogenase NADP-binding" evidence="4">
    <location>
        <begin position="4"/>
        <end position="156"/>
    </location>
</feature>
<dbReference type="InterPro" id="IPR015815">
    <property type="entry name" value="HIBADH-related"/>
</dbReference>
<dbReference type="STRING" id="1048205.AB852_25315"/>
<dbReference type="PANTHER" id="PTHR43580">
    <property type="entry name" value="OXIDOREDUCTASE GLYR1-RELATED"/>
    <property type="match status" value="1"/>
</dbReference>
<dbReference type="InterPro" id="IPR048666">
    <property type="entry name" value="RedAm-like_C"/>
</dbReference>
<evidence type="ECO:0000256" key="2">
    <source>
        <dbReference type="ARBA" id="ARBA00023002"/>
    </source>
</evidence>
<proteinExistence type="inferred from homology"/>
<dbReference type="AlphaFoldDB" id="A0A1Q4V3D0"/>
<evidence type="ECO:0000259" key="4">
    <source>
        <dbReference type="Pfam" id="PF03446"/>
    </source>
</evidence>
<name>A0A1Q4V3D0_9ACTN</name>
<evidence type="ECO:0000313" key="7">
    <source>
        <dbReference type="Proteomes" id="UP000186455"/>
    </source>
</evidence>
<dbReference type="InterPro" id="IPR051265">
    <property type="entry name" value="HIBADH-related_NP60_sf"/>
</dbReference>
<dbReference type="InterPro" id="IPR006115">
    <property type="entry name" value="6PGDH_NADP-bd"/>
</dbReference>
<keyword evidence="2" id="KW-0560">Oxidoreductase</keyword>
<dbReference type="EMBL" id="LFBV01000007">
    <property type="protein sequence ID" value="OKH92249.1"/>
    <property type="molecule type" value="Genomic_DNA"/>
</dbReference>
<dbReference type="GO" id="GO:0016491">
    <property type="term" value="F:oxidoreductase activity"/>
    <property type="evidence" value="ECO:0007669"/>
    <property type="project" value="UniProtKB-KW"/>
</dbReference>
<dbReference type="InterPro" id="IPR013328">
    <property type="entry name" value="6PGD_dom2"/>
</dbReference>
<feature type="signal peptide" evidence="3">
    <location>
        <begin position="1"/>
        <end position="18"/>
    </location>
</feature>
<dbReference type="Proteomes" id="UP000186455">
    <property type="component" value="Unassembled WGS sequence"/>
</dbReference>
<dbReference type="Gene3D" id="3.40.50.720">
    <property type="entry name" value="NAD(P)-binding Rossmann-like Domain"/>
    <property type="match status" value="1"/>
</dbReference>
<dbReference type="GO" id="GO:0050661">
    <property type="term" value="F:NADP binding"/>
    <property type="evidence" value="ECO:0007669"/>
    <property type="project" value="InterPro"/>
</dbReference>
<dbReference type="PANTHER" id="PTHR43580:SF2">
    <property type="entry name" value="CYTOKINE-LIKE NUCLEAR FACTOR N-PAC"/>
    <property type="match status" value="1"/>
</dbReference>
<comment type="similarity">
    <text evidence="1">Belongs to the HIBADH-related family.</text>
</comment>
<organism evidence="6 7">
    <name type="scientific">Streptomyces uncialis</name>
    <dbReference type="NCBI Taxonomy" id="1048205"/>
    <lineage>
        <taxon>Bacteria</taxon>
        <taxon>Bacillati</taxon>
        <taxon>Actinomycetota</taxon>
        <taxon>Actinomycetes</taxon>
        <taxon>Kitasatosporales</taxon>
        <taxon>Streptomycetaceae</taxon>
        <taxon>Streptomyces</taxon>
    </lineage>
</organism>
<evidence type="ECO:0000259" key="5">
    <source>
        <dbReference type="Pfam" id="PF21761"/>
    </source>
</evidence>
<dbReference type="PIRSF" id="PIRSF000103">
    <property type="entry name" value="HIBADH"/>
    <property type="match status" value="1"/>
</dbReference>
<dbReference type="Gene3D" id="1.10.1040.10">
    <property type="entry name" value="N-(1-d-carboxylethyl)-l-norvaline Dehydrogenase, domain 2"/>
    <property type="match status" value="1"/>
</dbReference>
<dbReference type="SUPFAM" id="SSF51735">
    <property type="entry name" value="NAD(P)-binding Rossmann-fold domains"/>
    <property type="match status" value="1"/>
</dbReference>